<evidence type="ECO:0000313" key="3">
    <source>
        <dbReference type="EMBL" id="RAL22516.1"/>
    </source>
</evidence>
<feature type="domain" description="DUF58" evidence="2">
    <location>
        <begin position="223"/>
        <end position="395"/>
    </location>
</feature>
<protein>
    <recommendedName>
        <fullName evidence="2">DUF58 domain-containing protein</fullName>
    </recommendedName>
</protein>
<gene>
    <name evidence="3" type="ORF">DL897_13965</name>
</gene>
<keyword evidence="1" id="KW-0472">Membrane</keyword>
<evidence type="ECO:0000313" key="4">
    <source>
        <dbReference type="Proteomes" id="UP000251213"/>
    </source>
</evidence>
<keyword evidence="1" id="KW-0812">Transmembrane</keyword>
<reference evidence="3 4" key="2">
    <citation type="submission" date="2018-06" db="EMBL/GenBank/DDBJ databases">
        <authorList>
            <person name="Zhirakovskaya E."/>
        </authorList>
    </citation>
    <scope>NUCLEOTIDE SEQUENCE [LARGE SCALE GENOMIC DNA]</scope>
    <source>
        <strain evidence="3 4">FBKL4.011</strain>
    </source>
</reference>
<name>A0A364K278_9BACL</name>
<dbReference type="SUPFAM" id="SSF53300">
    <property type="entry name" value="vWA-like"/>
    <property type="match status" value="1"/>
</dbReference>
<proteinExistence type="predicted"/>
<reference evidence="3 4" key="1">
    <citation type="submission" date="2018-06" db="EMBL/GenBank/DDBJ databases">
        <title>Thermoflavimicrobium daqus sp. nov., a thermophilic microbe isolated from Moutai-flavour Daqu.</title>
        <authorList>
            <person name="Wang X."/>
            <person name="Zhou H."/>
        </authorList>
    </citation>
    <scope>NUCLEOTIDE SEQUENCE [LARGE SCALE GENOMIC DNA]</scope>
    <source>
        <strain evidence="3 4">FBKL4.011</strain>
    </source>
</reference>
<dbReference type="Pfam" id="PF01882">
    <property type="entry name" value="DUF58"/>
    <property type="match status" value="1"/>
</dbReference>
<dbReference type="PANTHER" id="PTHR33608">
    <property type="entry name" value="BLL2464 PROTEIN"/>
    <property type="match status" value="1"/>
</dbReference>
<evidence type="ECO:0000259" key="2">
    <source>
        <dbReference type="Pfam" id="PF01882"/>
    </source>
</evidence>
<dbReference type="Proteomes" id="UP000251213">
    <property type="component" value="Unassembled WGS sequence"/>
</dbReference>
<organism evidence="3 4">
    <name type="scientific">Thermoflavimicrobium daqui</name>
    <dbReference type="NCBI Taxonomy" id="2137476"/>
    <lineage>
        <taxon>Bacteria</taxon>
        <taxon>Bacillati</taxon>
        <taxon>Bacillota</taxon>
        <taxon>Bacilli</taxon>
        <taxon>Bacillales</taxon>
        <taxon>Thermoactinomycetaceae</taxon>
        <taxon>Thermoflavimicrobium</taxon>
    </lineage>
</organism>
<dbReference type="EMBL" id="QJKK01000009">
    <property type="protein sequence ID" value="RAL22516.1"/>
    <property type="molecule type" value="Genomic_DNA"/>
</dbReference>
<keyword evidence="1" id="KW-1133">Transmembrane helix</keyword>
<feature type="transmembrane region" description="Helical" evidence="1">
    <location>
        <begin position="49"/>
        <end position="75"/>
    </location>
</feature>
<feature type="transmembrane region" description="Helical" evidence="1">
    <location>
        <begin position="20"/>
        <end position="43"/>
    </location>
</feature>
<evidence type="ECO:0000256" key="1">
    <source>
        <dbReference type="SAM" id="Phobius"/>
    </source>
</evidence>
<dbReference type="InterPro" id="IPR036465">
    <property type="entry name" value="vWFA_dom_sf"/>
</dbReference>
<sequence length="462" mass="54104">MENWRDGKQMTFWKRLSSRFLFLGKAMIPSPLLLTLLLLGIGITTLGAFWGWGWVCFSIYNGILFSLLIIDIYLVKQLPKLIATRQIDSLFEIAEDNTVRLIIRANAPLSTKMWVQDDYPHGFHTSERTFYQVWKNETSKVITYYVKPHRRGRHQFEKIHLRLQSQFRLLHIQQSFTQRMEVKVYPRLEAVRRVRKGFYRRQSLQDGRALYRSFGAGKEFSHIREYIPDDDPRQINWMATARRGKLVSNVYHPEAGQQVAILLDCGRLMGVHNEGRTQLDYALEAVLGYAAIALQRGEQVSFIAFSDQILRFVPLGKGIEHLNRIVEASFDLEPSYKETDYLQVWNLLQSMHRHRSLVTLFTDMGNITFAESLQNLMSYTKKKFAFLTVSMQNPRLIDQLKQPLVTEEDIYRKIAIEELQQERKRVLRYWSNQKVGTLDVMPDQLASAVIDTYLKIRSRVET</sequence>
<accession>A0A364K278</accession>
<keyword evidence="4" id="KW-1185">Reference proteome</keyword>
<comment type="caution">
    <text evidence="3">The sequence shown here is derived from an EMBL/GenBank/DDBJ whole genome shotgun (WGS) entry which is preliminary data.</text>
</comment>
<dbReference type="PANTHER" id="PTHR33608:SF3">
    <property type="entry name" value="SLR2013 PROTEIN"/>
    <property type="match status" value="1"/>
</dbReference>
<dbReference type="AlphaFoldDB" id="A0A364K278"/>
<dbReference type="OrthoDB" id="9778037at2"/>
<dbReference type="InterPro" id="IPR002881">
    <property type="entry name" value="DUF58"/>
</dbReference>